<accession>A0ACC3AVI7</accession>
<reference evidence="1 2" key="1">
    <citation type="journal article" date="2023" name="ACS Omega">
        <title>Identification of the Neoaspergillic Acid Biosynthesis Gene Cluster by Establishing an In Vitro CRISPR-Ribonucleoprotein Genetic System in Aspergillus melleus.</title>
        <authorList>
            <person name="Yuan B."/>
            <person name="Grau M.F."/>
            <person name="Murata R.M."/>
            <person name="Torok T."/>
            <person name="Venkateswaran K."/>
            <person name="Stajich J.E."/>
            <person name="Wang C.C.C."/>
        </authorList>
    </citation>
    <scope>NUCLEOTIDE SEQUENCE [LARGE SCALE GENOMIC DNA]</scope>
    <source>
        <strain evidence="1 2">IMV 1140</strain>
    </source>
</reference>
<dbReference type="Proteomes" id="UP001177260">
    <property type="component" value="Unassembled WGS sequence"/>
</dbReference>
<keyword evidence="2" id="KW-1185">Reference proteome</keyword>
<proteinExistence type="predicted"/>
<organism evidence="1 2">
    <name type="scientific">Aspergillus melleus</name>
    <dbReference type="NCBI Taxonomy" id="138277"/>
    <lineage>
        <taxon>Eukaryota</taxon>
        <taxon>Fungi</taxon>
        <taxon>Dikarya</taxon>
        <taxon>Ascomycota</taxon>
        <taxon>Pezizomycotina</taxon>
        <taxon>Eurotiomycetes</taxon>
        <taxon>Eurotiomycetidae</taxon>
        <taxon>Eurotiales</taxon>
        <taxon>Aspergillaceae</taxon>
        <taxon>Aspergillus</taxon>
        <taxon>Aspergillus subgen. Circumdati</taxon>
    </lineage>
</organism>
<evidence type="ECO:0000313" key="1">
    <source>
        <dbReference type="EMBL" id="KAK1141831.1"/>
    </source>
</evidence>
<gene>
    <name evidence="1" type="ORF">N8T08_008496</name>
</gene>
<sequence length="732" mass="81460">MFHNFETQRPLLKRRKVSRACDFCRAQRVRCDSSTPCSQCEANKVCCSRLQVPERSMRRDDPLSRQAGPVLRQIAPATDRPKDHGAQRLTTPQQTPSVGHNNGKRPLARNNTPFRQAGPNLSQIASAADSAEDDGAQDLITPQETPSGYDNGKSAQRDDPASMNSRLESMMGFISRLNAFCSGMSQLSQTSTDDPPPAYTSPFGPHLLDGAHPTECDLTPAQVDRLLGIFWARLHPLIPILSPGDLKSHSPLRDAVTAYAMQYAFYSGLHSRLLGLQWKQFSKDNRCSRVIGMSYLQRCLDSATQYSIFAEPSLPILQCYCIMTLYLLDVGQHQAAYNMIGLAVRMARSLNFDSDAPVGVSPEEMDLTSRIWWTLVHLDFRCSRHLGKPFSAQLPIIRSTPPCRLSQSPPGSDYFPYHTQSIQLTYLALGVIESIAGDKSPNRTHGVESQAQALTRNLWRLDKWRNSLRQHDWFQHLRLDVPEMPQQPGHLPTENLDPSSNNYMNLPPLQHKLSTLLELQYRDIIISLHRVFIQFPTQPLVPRSSPQAGAHAATALKHGLATVETVHRCMSQTDLFFGSCELYQYQWNAVLTLMGFMLAYPFCHRCSMARGYIDMALETFEFAGPKNDVAVRAACLTKHLRAKVDELTMILNIDHRKAAETSAKSGTVGLDDVHAGLGGGLDRNATTDGSLGLVPDLGQEGGGDALWSWVDLIDLEAWPSYCDEVNEVFTGG</sequence>
<evidence type="ECO:0000313" key="2">
    <source>
        <dbReference type="Proteomes" id="UP001177260"/>
    </source>
</evidence>
<comment type="caution">
    <text evidence="1">The sequence shown here is derived from an EMBL/GenBank/DDBJ whole genome shotgun (WGS) entry which is preliminary data.</text>
</comment>
<protein>
    <submittedName>
        <fullName evidence="1">Uncharacterized protein</fullName>
    </submittedName>
</protein>
<name>A0ACC3AVI7_9EURO</name>
<dbReference type="EMBL" id="JAOPJF010000059">
    <property type="protein sequence ID" value="KAK1141831.1"/>
    <property type="molecule type" value="Genomic_DNA"/>
</dbReference>